<dbReference type="RefSeq" id="WP_155307796.1">
    <property type="nucleotide sequence ID" value="NZ_AP021875.1"/>
</dbReference>
<dbReference type="AlphaFoldDB" id="A0A5K7ZQB5"/>
<organism evidence="2 3">
    <name type="scientific">Desulfosarcina widdelii</name>
    <dbReference type="NCBI Taxonomy" id="947919"/>
    <lineage>
        <taxon>Bacteria</taxon>
        <taxon>Pseudomonadati</taxon>
        <taxon>Thermodesulfobacteriota</taxon>
        <taxon>Desulfobacteria</taxon>
        <taxon>Desulfobacterales</taxon>
        <taxon>Desulfosarcinaceae</taxon>
        <taxon>Desulfosarcina</taxon>
    </lineage>
</organism>
<protein>
    <submittedName>
        <fullName evidence="2">Uncharacterized protein</fullName>
    </submittedName>
</protein>
<proteinExistence type="predicted"/>
<evidence type="ECO:0000313" key="3">
    <source>
        <dbReference type="Proteomes" id="UP000427769"/>
    </source>
</evidence>
<dbReference type="KEGG" id="dwd:DSCW_66640"/>
<feature type="compositionally biased region" description="Acidic residues" evidence="1">
    <location>
        <begin position="26"/>
        <end position="37"/>
    </location>
</feature>
<reference evidence="2 3" key="1">
    <citation type="submission" date="2019-11" db="EMBL/GenBank/DDBJ databases">
        <title>Comparative genomics of hydrocarbon-degrading Desulfosarcina strains.</title>
        <authorList>
            <person name="Watanabe M."/>
            <person name="Kojima H."/>
            <person name="Fukui M."/>
        </authorList>
    </citation>
    <scope>NUCLEOTIDE SEQUENCE [LARGE SCALE GENOMIC DNA]</scope>
    <source>
        <strain evidence="2 3">PP31</strain>
    </source>
</reference>
<dbReference type="OrthoDB" id="5416106at2"/>
<gene>
    <name evidence="2" type="ORF">DSCW_66640</name>
</gene>
<evidence type="ECO:0000256" key="1">
    <source>
        <dbReference type="SAM" id="MobiDB-lite"/>
    </source>
</evidence>
<dbReference type="EMBL" id="AP021875">
    <property type="protein sequence ID" value="BBO79247.1"/>
    <property type="molecule type" value="Genomic_DNA"/>
</dbReference>
<evidence type="ECO:0000313" key="2">
    <source>
        <dbReference type="EMBL" id="BBO79247.1"/>
    </source>
</evidence>
<keyword evidence="3" id="KW-1185">Reference proteome</keyword>
<accession>A0A5K7ZQB5</accession>
<feature type="region of interest" description="Disordered" evidence="1">
    <location>
        <begin position="20"/>
        <end position="42"/>
    </location>
</feature>
<sequence length="207" mass="23495">MDKKANDTFAFDLENRLDDFFNDALPDPEDPDSEETQAPDADLPLKELKSTILAIDWEITDDALKAFIEQVEALLERFKDDKVAHTYLKILQSLGKYIRTHKSKSHPDTIKRLMAVYSALEEAVANEGLEKDKKEKTLLAEVRKFQQLKTEIIDSKAPYPAVGQTKAVPAEDKSGMQAIIQSLEELKSMMATELTAIRESVERLRKK</sequence>
<name>A0A5K7ZQB5_9BACT</name>
<dbReference type="Proteomes" id="UP000427769">
    <property type="component" value="Chromosome"/>
</dbReference>